<keyword evidence="3" id="KW-1185">Reference proteome</keyword>
<evidence type="ECO:0000256" key="1">
    <source>
        <dbReference type="SAM" id="MobiDB-lite"/>
    </source>
</evidence>
<accession>A0AAD7V276</accession>
<dbReference type="AlphaFoldDB" id="A0AAD7V276"/>
<protein>
    <submittedName>
        <fullName evidence="2">Uncharacterized protein</fullName>
    </submittedName>
</protein>
<evidence type="ECO:0000313" key="3">
    <source>
        <dbReference type="Proteomes" id="UP001234581"/>
    </source>
</evidence>
<dbReference type="RefSeq" id="XP_058341249.1">
    <property type="nucleotide sequence ID" value="XM_058487911.1"/>
</dbReference>
<name>A0AAD7V276_9FUNG</name>
<dbReference type="EMBL" id="JARTCD010000040">
    <property type="protein sequence ID" value="KAJ8656336.1"/>
    <property type="molecule type" value="Genomic_DNA"/>
</dbReference>
<dbReference type="Proteomes" id="UP001234581">
    <property type="component" value="Unassembled WGS sequence"/>
</dbReference>
<proteinExistence type="predicted"/>
<feature type="compositionally biased region" description="Polar residues" evidence="1">
    <location>
        <begin position="1"/>
        <end position="19"/>
    </location>
</feature>
<evidence type="ECO:0000313" key="2">
    <source>
        <dbReference type="EMBL" id="KAJ8656336.1"/>
    </source>
</evidence>
<sequence length="123" mass="14213">MSHNVGMNPTEQPSPSPLHSQVDDHDKNNTTPIPRDEHAKVVEAKAAVVLLKHSRIFTNNEYVQWRLKILFQPLHDKTYESMQFLYLSKNRKPIWKPDAHLGMNAYSTLIVYYDYSTTVTATT</sequence>
<comment type="caution">
    <text evidence="2">The sequence shown here is derived from an EMBL/GenBank/DDBJ whole genome shotgun (WGS) entry which is preliminary data.</text>
</comment>
<gene>
    <name evidence="2" type="ORF">O0I10_007901</name>
</gene>
<feature type="compositionally biased region" description="Basic and acidic residues" evidence="1">
    <location>
        <begin position="21"/>
        <end position="38"/>
    </location>
</feature>
<organism evidence="2 3">
    <name type="scientific">Lichtheimia ornata</name>
    <dbReference type="NCBI Taxonomy" id="688661"/>
    <lineage>
        <taxon>Eukaryota</taxon>
        <taxon>Fungi</taxon>
        <taxon>Fungi incertae sedis</taxon>
        <taxon>Mucoromycota</taxon>
        <taxon>Mucoromycotina</taxon>
        <taxon>Mucoromycetes</taxon>
        <taxon>Mucorales</taxon>
        <taxon>Lichtheimiaceae</taxon>
        <taxon>Lichtheimia</taxon>
    </lineage>
</organism>
<dbReference type="GeneID" id="83215308"/>
<reference evidence="2 3" key="1">
    <citation type="submission" date="2023-03" db="EMBL/GenBank/DDBJ databases">
        <title>Genome sequence of Lichtheimia ornata CBS 291.66.</title>
        <authorList>
            <person name="Mohabir J.T."/>
            <person name="Shea T.P."/>
            <person name="Kurbessoian T."/>
            <person name="Berby B."/>
            <person name="Fontaine J."/>
            <person name="Livny J."/>
            <person name="Gnirke A."/>
            <person name="Stajich J.E."/>
            <person name="Cuomo C.A."/>
        </authorList>
    </citation>
    <scope>NUCLEOTIDE SEQUENCE [LARGE SCALE GENOMIC DNA]</scope>
    <source>
        <strain evidence="2">CBS 291.66</strain>
    </source>
</reference>
<feature type="region of interest" description="Disordered" evidence="1">
    <location>
        <begin position="1"/>
        <end position="38"/>
    </location>
</feature>